<name>A0A319D6V2_9EURO</name>
<dbReference type="AlphaFoldDB" id="A0A319D6V2"/>
<evidence type="ECO:0000313" key="2">
    <source>
        <dbReference type="Proteomes" id="UP000247810"/>
    </source>
</evidence>
<gene>
    <name evidence="1" type="ORF">BO71DRAFT_6537</name>
</gene>
<dbReference type="VEuPathDB" id="FungiDB:BO71DRAFT_6537"/>
<evidence type="ECO:0000313" key="1">
    <source>
        <dbReference type="EMBL" id="PYH93186.1"/>
    </source>
</evidence>
<accession>A0A319D6V2</accession>
<keyword evidence="2" id="KW-1185">Reference proteome</keyword>
<proteinExistence type="predicted"/>
<dbReference type="Proteomes" id="UP000247810">
    <property type="component" value="Unassembled WGS sequence"/>
</dbReference>
<sequence length="134" mass="14544">MGEMGCRGWRVMGNGDGDGDGWEDFAARSSSFSSVAVPRREARGHVLGPFTAHGCLVWFGLVPCPSRRRFPLSIPSISILLVSSCPLVLLSYRHVLSHVAMANSKTSSQADTQASSFGLTPSMLRVHAYINHRL</sequence>
<reference evidence="1 2" key="1">
    <citation type="submission" date="2018-02" db="EMBL/GenBank/DDBJ databases">
        <title>The genomes of Aspergillus section Nigri reveals drivers in fungal speciation.</title>
        <authorList>
            <consortium name="DOE Joint Genome Institute"/>
            <person name="Vesth T.C."/>
            <person name="Nybo J."/>
            <person name="Theobald S."/>
            <person name="Brandl J."/>
            <person name="Frisvad J.C."/>
            <person name="Nielsen K.F."/>
            <person name="Lyhne E.K."/>
            <person name="Kogle M.E."/>
            <person name="Kuo A."/>
            <person name="Riley R."/>
            <person name="Clum A."/>
            <person name="Nolan M."/>
            <person name="Lipzen A."/>
            <person name="Salamov A."/>
            <person name="Henrissat B."/>
            <person name="Wiebenga A."/>
            <person name="De vries R.P."/>
            <person name="Grigoriev I.V."/>
            <person name="Mortensen U.H."/>
            <person name="Andersen M.R."/>
            <person name="Baker S.E."/>
        </authorList>
    </citation>
    <scope>NUCLEOTIDE SEQUENCE [LARGE SCALE GENOMIC DNA]</scope>
    <source>
        <strain evidence="1 2">CBS 707.79</strain>
    </source>
</reference>
<organism evidence="1 2">
    <name type="scientific">Aspergillus ellipticus CBS 707.79</name>
    <dbReference type="NCBI Taxonomy" id="1448320"/>
    <lineage>
        <taxon>Eukaryota</taxon>
        <taxon>Fungi</taxon>
        <taxon>Dikarya</taxon>
        <taxon>Ascomycota</taxon>
        <taxon>Pezizomycotina</taxon>
        <taxon>Eurotiomycetes</taxon>
        <taxon>Eurotiomycetidae</taxon>
        <taxon>Eurotiales</taxon>
        <taxon>Aspergillaceae</taxon>
        <taxon>Aspergillus</taxon>
        <taxon>Aspergillus subgen. Circumdati</taxon>
    </lineage>
</organism>
<dbReference type="EMBL" id="KZ825898">
    <property type="protein sequence ID" value="PYH93186.1"/>
    <property type="molecule type" value="Genomic_DNA"/>
</dbReference>
<protein>
    <submittedName>
        <fullName evidence="1">Uncharacterized protein</fullName>
    </submittedName>
</protein>